<dbReference type="InterPro" id="IPR011032">
    <property type="entry name" value="GroES-like_sf"/>
</dbReference>
<dbReference type="AlphaFoldDB" id="A0A1I0LR33"/>
<feature type="region of interest" description="Disordered" evidence="2">
    <location>
        <begin position="1"/>
        <end position="65"/>
    </location>
</feature>
<feature type="domain" description="Alcohol dehydrogenase-like N-terminal" evidence="3">
    <location>
        <begin position="71"/>
        <end position="120"/>
    </location>
</feature>
<dbReference type="EMBL" id="FOHX01000022">
    <property type="protein sequence ID" value="SEU43860.1"/>
    <property type="molecule type" value="Genomic_DNA"/>
</dbReference>
<name>A0A1I0LR33_9ACTN</name>
<gene>
    <name evidence="4" type="ORF">SAMN05421811_12273</name>
</gene>
<reference evidence="4 5" key="1">
    <citation type="submission" date="2016-10" db="EMBL/GenBank/DDBJ databases">
        <authorList>
            <person name="de Groot N.N."/>
        </authorList>
    </citation>
    <scope>NUCLEOTIDE SEQUENCE [LARGE SCALE GENOMIC DNA]</scope>
    <source>
        <strain evidence="4 5">CGMCC 4.5598</strain>
    </source>
</reference>
<keyword evidence="1" id="KW-0521">NADP</keyword>
<dbReference type="Gene3D" id="3.90.180.10">
    <property type="entry name" value="Medium-chain alcohol dehydrogenases, catalytic domain"/>
    <property type="match status" value="1"/>
</dbReference>
<proteinExistence type="predicted"/>
<keyword evidence="5" id="KW-1185">Reference proteome</keyword>
<dbReference type="Proteomes" id="UP000199361">
    <property type="component" value="Unassembled WGS sequence"/>
</dbReference>
<accession>A0A1I0LR33</accession>
<dbReference type="Pfam" id="PF08240">
    <property type="entry name" value="ADH_N"/>
    <property type="match status" value="1"/>
</dbReference>
<dbReference type="STRING" id="568860.SAMN05421811_12273"/>
<evidence type="ECO:0000259" key="3">
    <source>
        <dbReference type="Pfam" id="PF08240"/>
    </source>
</evidence>
<protein>
    <recommendedName>
        <fullName evidence="3">Alcohol dehydrogenase-like N-terminal domain-containing protein</fullName>
    </recommendedName>
</protein>
<evidence type="ECO:0000313" key="4">
    <source>
        <dbReference type="EMBL" id="SEU43860.1"/>
    </source>
</evidence>
<evidence type="ECO:0000256" key="2">
    <source>
        <dbReference type="SAM" id="MobiDB-lite"/>
    </source>
</evidence>
<feature type="compositionally biased region" description="Basic and acidic residues" evidence="2">
    <location>
        <begin position="7"/>
        <end position="56"/>
    </location>
</feature>
<evidence type="ECO:0000256" key="1">
    <source>
        <dbReference type="ARBA" id="ARBA00022857"/>
    </source>
</evidence>
<dbReference type="SUPFAM" id="SSF50129">
    <property type="entry name" value="GroES-like"/>
    <property type="match status" value="1"/>
</dbReference>
<dbReference type="InterPro" id="IPR013154">
    <property type="entry name" value="ADH-like_N"/>
</dbReference>
<organism evidence="4 5">
    <name type="scientific">Nonomuraea wenchangensis</name>
    <dbReference type="NCBI Taxonomy" id="568860"/>
    <lineage>
        <taxon>Bacteria</taxon>
        <taxon>Bacillati</taxon>
        <taxon>Actinomycetota</taxon>
        <taxon>Actinomycetes</taxon>
        <taxon>Streptosporangiales</taxon>
        <taxon>Streptosporangiaceae</taxon>
        <taxon>Nonomuraea</taxon>
    </lineage>
</organism>
<sequence length="124" mass="13685">MPSMPERSSHSDLREESKNPHNDGLRAHSLFHEGFPHERRHDGAGARDHSRARGRPEVLTLAEVERPEPMPTEVLVRVHAVGVHPTGWKSRTVDRLLGDPPAILGWDVSGVVEAVGLEVTASAW</sequence>
<evidence type="ECO:0000313" key="5">
    <source>
        <dbReference type="Proteomes" id="UP000199361"/>
    </source>
</evidence>
<dbReference type="PANTHER" id="PTHR44154">
    <property type="entry name" value="QUINONE OXIDOREDUCTASE"/>
    <property type="match status" value="1"/>
</dbReference>
<dbReference type="PANTHER" id="PTHR44154:SF1">
    <property type="entry name" value="QUINONE OXIDOREDUCTASE"/>
    <property type="match status" value="1"/>
</dbReference>
<dbReference type="InterPro" id="IPR051603">
    <property type="entry name" value="Zinc-ADH_QOR/CCCR"/>
</dbReference>